<proteinExistence type="predicted"/>
<keyword evidence="4" id="KW-1185">Reference proteome</keyword>
<dbReference type="InterPro" id="IPR011251">
    <property type="entry name" value="Luciferase-like_dom"/>
</dbReference>
<sequence>MSVKFSVMITGMYPMDAYVGWAQKIEHYGFDELHIADDLIFRPAWPILTLIGANTSRIRLGPAIVTPQVAHPAYHAANLVALDELTGGRAICGVGRGGFNPMLGITNPKKPIKMLREAHELMQRMISGSREPYEGEFFSATSDLFFQFDVLRRDIPVFIGTWGPQMAMMAGKVASGFKADCTWSPSYLAHLRDQFFKGAEAENRDPSKLDVIVGPLCSLSRDRDAAIDHIKGMLALLQPMLAPMPANEGIPEDEIQGAFEAFQAGDVEKAKSMVSDRAVRAFSVSGTAADAIPQIEEMLAAGATHIAFGPPLGPDFDEALDIIAKDILPHFSKLREH</sequence>
<dbReference type="PANTHER" id="PTHR43244">
    <property type="match status" value="1"/>
</dbReference>
<reference evidence="3 4" key="1">
    <citation type="submission" date="2020-02" db="EMBL/GenBank/DDBJ databases">
        <title>Genome sequencing for Kineobactrum sp. M2.</title>
        <authorList>
            <person name="Park S.-J."/>
        </authorList>
    </citation>
    <scope>NUCLEOTIDE SEQUENCE [LARGE SCALE GENOMIC DNA]</scope>
    <source>
        <strain evidence="3 4">M2</strain>
    </source>
</reference>
<dbReference type="Pfam" id="PF00296">
    <property type="entry name" value="Bac_luciferase"/>
    <property type="match status" value="1"/>
</dbReference>
<dbReference type="SUPFAM" id="SSF51679">
    <property type="entry name" value="Bacterial luciferase-like"/>
    <property type="match status" value="1"/>
</dbReference>
<protein>
    <submittedName>
        <fullName evidence="3">LLM class flavin-dependent oxidoreductase</fullName>
    </submittedName>
</protein>
<evidence type="ECO:0000259" key="2">
    <source>
        <dbReference type="Pfam" id="PF00296"/>
    </source>
</evidence>
<dbReference type="CDD" id="cd01097">
    <property type="entry name" value="Tetrahydromethanopterin_reductase"/>
    <property type="match status" value="1"/>
</dbReference>
<dbReference type="InterPro" id="IPR050564">
    <property type="entry name" value="F420-G6PD/mer"/>
</dbReference>
<dbReference type="GO" id="GO:0016705">
    <property type="term" value="F:oxidoreductase activity, acting on paired donors, with incorporation or reduction of molecular oxygen"/>
    <property type="evidence" value="ECO:0007669"/>
    <property type="project" value="InterPro"/>
</dbReference>
<keyword evidence="1" id="KW-0560">Oxidoreductase</keyword>
<feature type="domain" description="Luciferase-like" evidence="2">
    <location>
        <begin position="14"/>
        <end position="305"/>
    </location>
</feature>
<dbReference type="Proteomes" id="UP000477680">
    <property type="component" value="Chromosome"/>
</dbReference>
<gene>
    <name evidence="3" type="ORF">G3T16_19900</name>
</gene>
<dbReference type="PANTHER" id="PTHR43244:SF1">
    <property type="entry name" value="5,10-METHYLENETETRAHYDROMETHANOPTERIN REDUCTASE"/>
    <property type="match status" value="1"/>
</dbReference>
<dbReference type="EMBL" id="CP048711">
    <property type="protein sequence ID" value="QIB67321.1"/>
    <property type="molecule type" value="Genomic_DNA"/>
</dbReference>
<accession>A0A6C0U5C9</accession>
<dbReference type="KEGG" id="kim:G3T16_19900"/>
<evidence type="ECO:0000313" key="3">
    <source>
        <dbReference type="EMBL" id="QIB67321.1"/>
    </source>
</evidence>
<dbReference type="InterPro" id="IPR036661">
    <property type="entry name" value="Luciferase-like_sf"/>
</dbReference>
<dbReference type="AlphaFoldDB" id="A0A6C0U5C9"/>
<evidence type="ECO:0000313" key="4">
    <source>
        <dbReference type="Proteomes" id="UP000477680"/>
    </source>
</evidence>
<organism evidence="3 4">
    <name type="scientific">Kineobactrum salinum</name>
    <dbReference type="NCBI Taxonomy" id="2708301"/>
    <lineage>
        <taxon>Bacteria</taxon>
        <taxon>Pseudomonadati</taxon>
        <taxon>Pseudomonadota</taxon>
        <taxon>Gammaproteobacteria</taxon>
        <taxon>Cellvibrionales</taxon>
        <taxon>Halieaceae</taxon>
        <taxon>Kineobactrum</taxon>
    </lineage>
</organism>
<dbReference type="Gene3D" id="3.20.20.30">
    <property type="entry name" value="Luciferase-like domain"/>
    <property type="match status" value="1"/>
</dbReference>
<name>A0A6C0U5C9_9GAMM</name>
<evidence type="ECO:0000256" key="1">
    <source>
        <dbReference type="ARBA" id="ARBA00023002"/>
    </source>
</evidence>
<dbReference type="RefSeq" id="WP_163496748.1">
    <property type="nucleotide sequence ID" value="NZ_CP048711.1"/>
</dbReference>